<name>A0A0G0JF15_9BACT</name>
<dbReference type="NCBIfam" id="TIGR02532">
    <property type="entry name" value="IV_pilin_GFxxxE"/>
    <property type="match status" value="1"/>
</dbReference>
<sequence>MKRKLKGFTLVELLAAMAIIAVLIALAGFGISLALRNSRNSQRQESLDNVRIAITDYYGQSTLYPTSIAGAGAANQILLKNGALTVGTAIPAKGATKPEASTSTSGSVYRYGVVASGYYLCVQQEGGTWFDLSTATVGTCETNGTAVTP</sequence>
<evidence type="ECO:0000313" key="2">
    <source>
        <dbReference type="EMBL" id="KKQ35359.1"/>
    </source>
</evidence>
<dbReference type="Proteomes" id="UP000034852">
    <property type="component" value="Unassembled WGS sequence"/>
</dbReference>
<gene>
    <name evidence="2" type="ORF">US52_C0027G0003</name>
</gene>
<dbReference type="InterPro" id="IPR045584">
    <property type="entry name" value="Pilin-like"/>
</dbReference>
<comment type="caution">
    <text evidence="2">The sequence shown here is derived from an EMBL/GenBank/DDBJ whole genome shotgun (WGS) entry which is preliminary data.</text>
</comment>
<dbReference type="Pfam" id="PF07963">
    <property type="entry name" value="N_methyl"/>
    <property type="match status" value="1"/>
</dbReference>
<dbReference type="PROSITE" id="PS00409">
    <property type="entry name" value="PROKAR_NTER_METHYL"/>
    <property type="match status" value="1"/>
</dbReference>
<organism evidence="2 3">
    <name type="scientific">candidate division WS6 bacterium GW2011_GWA2_37_6</name>
    <dbReference type="NCBI Taxonomy" id="1619087"/>
    <lineage>
        <taxon>Bacteria</taxon>
        <taxon>Candidatus Dojkabacteria</taxon>
    </lineage>
</organism>
<dbReference type="SUPFAM" id="SSF54523">
    <property type="entry name" value="Pili subunits"/>
    <property type="match status" value="1"/>
</dbReference>
<keyword evidence="1" id="KW-1133">Transmembrane helix</keyword>
<evidence type="ECO:0000256" key="1">
    <source>
        <dbReference type="SAM" id="Phobius"/>
    </source>
</evidence>
<dbReference type="Gene3D" id="3.30.700.10">
    <property type="entry name" value="Glycoprotein, Type 4 Pilin"/>
    <property type="match status" value="1"/>
</dbReference>
<dbReference type="EMBL" id="LBTH01000027">
    <property type="protein sequence ID" value="KKQ35359.1"/>
    <property type="molecule type" value="Genomic_DNA"/>
</dbReference>
<dbReference type="InterPro" id="IPR012902">
    <property type="entry name" value="N_methyl_site"/>
</dbReference>
<proteinExistence type="predicted"/>
<keyword evidence="1" id="KW-0812">Transmembrane</keyword>
<reference evidence="2 3" key="1">
    <citation type="journal article" date="2015" name="Nature">
        <title>rRNA introns, odd ribosomes, and small enigmatic genomes across a large radiation of phyla.</title>
        <authorList>
            <person name="Brown C.T."/>
            <person name="Hug L.A."/>
            <person name="Thomas B.C."/>
            <person name="Sharon I."/>
            <person name="Castelle C.J."/>
            <person name="Singh A."/>
            <person name="Wilkins M.J."/>
            <person name="Williams K.H."/>
            <person name="Banfield J.F."/>
        </authorList>
    </citation>
    <scope>NUCLEOTIDE SEQUENCE [LARGE SCALE GENOMIC DNA]</scope>
</reference>
<accession>A0A0G0JF15</accession>
<protein>
    <submittedName>
        <fullName evidence="2">PilA1</fullName>
    </submittedName>
</protein>
<feature type="transmembrane region" description="Helical" evidence="1">
    <location>
        <begin position="13"/>
        <end position="35"/>
    </location>
</feature>
<keyword evidence="1" id="KW-0472">Membrane</keyword>
<dbReference type="AlphaFoldDB" id="A0A0G0JF15"/>
<evidence type="ECO:0000313" key="3">
    <source>
        <dbReference type="Proteomes" id="UP000034852"/>
    </source>
</evidence>